<gene>
    <name evidence="8" type="ORF">QBC33DRAFT_553967</name>
</gene>
<dbReference type="PROSITE" id="PS00107">
    <property type="entry name" value="PROTEIN_KINASE_ATP"/>
    <property type="match status" value="1"/>
</dbReference>
<reference evidence="8" key="1">
    <citation type="submission" date="2023-06" db="EMBL/GenBank/DDBJ databases">
        <title>Genome-scale phylogeny and comparative genomics of the fungal order Sordariales.</title>
        <authorList>
            <consortium name="Lawrence Berkeley National Laboratory"/>
            <person name="Hensen N."/>
            <person name="Bonometti L."/>
            <person name="Westerberg I."/>
            <person name="Brannstrom I.O."/>
            <person name="Guillou S."/>
            <person name="Cros-Aarteil S."/>
            <person name="Calhoun S."/>
            <person name="Haridas S."/>
            <person name="Kuo A."/>
            <person name="Mondo S."/>
            <person name="Pangilinan J."/>
            <person name="Riley R."/>
            <person name="Labutti K."/>
            <person name="Andreopoulos B."/>
            <person name="Lipzen A."/>
            <person name="Chen C."/>
            <person name="Yanf M."/>
            <person name="Daum C."/>
            <person name="Ng V."/>
            <person name="Clum A."/>
            <person name="Steindorff A."/>
            <person name="Ohm R."/>
            <person name="Martin F."/>
            <person name="Silar P."/>
            <person name="Natvig D."/>
            <person name="Lalanne C."/>
            <person name="Gautier V."/>
            <person name="Ament-Velasquez S.L."/>
            <person name="Kruys A."/>
            <person name="Hutchinson M.I."/>
            <person name="Powell A.J."/>
            <person name="Barry K."/>
            <person name="Miller A.N."/>
            <person name="Grigoriev I.V."/>
            <person name="Debuchy R."/>
            <person name="Gladieux P."/>
            <person name="Thoren M.H."/>
            <person name="Johannesson H."/>
        </authorList>
    </citation>
    <scope>NUCLEOTIDE SEQUENCE</scope>
    <source>
        <strain evidence="8">8032-3</strain>
    </source>
</reference>
<feature type="domain" description="Protein kinase" evidence="7">
    <location>
        <begin position="51"/>
        <end position="258"/>
    </location>
</feature>
<sequence>MAFRDDDDLDYGDFVCSRDEDEIESEAEPRDRYSKNLYYPIPIGEVLADRYRIEHKLGWGGFSTVWLAHDTHENKPVALKIMVPGKKGEREYHKQKEIIQKVHSISGFVTYQSFFCLAGHGGNKHMVLVFPVRGPSLHYCMRWGKWGTVARRVPAAKQLLLSLKGLHDAGIIHRDLNQGAVLYDMDSIENITTAEEYRLFGRPRNIGNNVYLCDFGMCIDTGTQVADKIQGPGMYCAPERFHDVNPSLASDMWSYMCI</sequence>
<dbReference type="SUPFAM" id="SSF56112">
    <property type="entry name" value="Protein kinase-like (PK-like)"/>
    <property type="match status" value="1"/>
</dbReference>
<dbReference type="InterPro" id="IPR011009">
    <property type="entry name" value="Kinase-like_dom_sf"/>
</dbReference>
<dbReference type="InterPro" id="IPR051175">
    <property type="entry name" value="CLK_kinases"/>
</dbReference>
<keyword evidence="5 6" id="KW-0067">ATP-binding</keyword>
<evidence type="ECO:0000256" key="2">
    <source>
        <dbReference type="ARBA" id="ARBA00022679"/>
    </source>
</evidence>
<dbReference type="GO" id="GO:0005634">
    <property type="term" value="C:nucleus"/>
    <property type="evidence" value="ECO:0007669"/>
    <property type="project" value="TreeGrafter"/>
</dbReference>
<keyword evidence="9" id="KW-1185">Reference proteome</keyword>
<keyword evidence="2" id="KW-0808">Transferase</keyword>
<dbReference type="RefSeq" id="XP_060288730.1">
    <property type="nucleotide sequence ID" value="XM_060429459.1"/>
</dbReference>
<evidence type="ECO:0000256" key="1">
    <source>
        <dbReference type="ARBA" id="ARBA00022527"/>
    </source>
</evidence>
<evidence type="ECO:0000259" key="7">
    <source>
        <dbReference type="PROSITE" id="PS50011"/>
    </source>
</evidence>
<evidence type="ECO:0000256" key="5">
    <source>
        <dbReference type="ARBA" id="ARBA00022840"/>
    </source>
</evidence>
<keyword evidence="1" id="KW-0723">Serine/threonine-protein kinase</keyword>
<dbReference type="SMART" id="SM00220">
    <property type="entry name" value="S_TKc"/>
    <property type="match status" value="1"/>
</dbReference>
<evidence type="ECO:0000256" key="6">
    <source>
        <dbReference type="PROSITE-ProRule" id="PRU10141"/>
    </source>
</evidence>
<dbReference type="Gene3D" id="3.30.200.20">
    <property type="entry name" value="Phosphorylase Kinase, domain 1"/>
    <property type="match status" value="1"/>
</dbReference>
<evidence type="ECO:0000313" key="9">
    <source>
        <dbReference type="Proteomes" id="UP001244011"/>
    </source>
</evidence>
<evidence type="ECO:0000256" key="4">
    <source>
        <dbReference type="ARBA" id="ARBA00022777"/>
    </source>
</evidence>
<proteinExistence type="predicted"/>
<feature type="binding site" evidence="6">
    <location>
        <position position="86"/>
    </location>
    <ligand>
        <name>ATP</name>
        <dbReference type="ChEBI" id="CHEBI:30616"/>
    </ligand>
</feature>
<dbReference type="PROSITE" id="PS50011">
    <property type="entry name" value="PROTEIN_KINASE_DOM"/>
    <property type="match status" value="1"/>
</dbReference>
<organism evidence="8 9">
    <name type="scientific">Phialemonium atrogriseum</name>
    <dbReference type="NCBI Taxonomy" id="1093897"/>
    <lineage>
        <taxon>Eukaryota</taxon>
        <taxon>Fungi</taxon>
        <taxon>Dikarya</taxon>
        <taxon>Ascomycota</taxon>
        <taxon>Pezizomycotina</taxon>
        <taxon>Sordariomycetes</taxon>
        <taxon>Sordariomycetidae</taxon>
        <taxon>Cephalothecales</taxon>
        <taxon>Cephalothecaceae</taxon>
        <taxon>Phialemonium</taxon>
    </lineage>
</organism>
<dbReference type="Gene3D" id="1.10.510.10">
    <property type="entry name" value="Transferase(Phosphotransferase) domain 1"/>
    <property type="match status" value="1"/>
</dbReference>
<comment type="caution">
    <text evidence="8">The sequence shown here is derived from an EMBL/GenBank/DDBJ whole genome shotgun (WGS) entry which is preliminary data.</text>
</comment>
<dbReference type="InterPro" id="IPR000719">
    <property type="entry name" value="Prot_kinase_dom"/>
</dbReference>
<accession>A0AAJ0CAE9</accession>
<dbReference type="GO" id="GO:0004674">
    <property type="term" value="F:protein serine/threonine kinase activity"/>
    <property type="evidence" value="ECO:0007669"/>
    <property type="project" value="UniProtKB-KW"/>
</dbReference>
<evidence type="ECO:0000256" key="3">
    <source>
        <dbReference type="ARBA" id="ARBA00022741"/>
    </source>
</evidence>
<dbReference type="AlphaFoldDB" id="A0AAJ0CAE9"/>
<dbReference type="PANTHER" id="PTHR45646">
    <property type="entry name" value="SERINE/THREONINE-PROTEIN KINASE DOA-RELATED"/>
    <property type="match status" value="1"/>
</dbReference>
<dbReference type="Pfam" id="PF00069">
    <property type="entry name" value="Pkinase"/>
    <property type="match status" value="1"/>
</dbReference>
<dbReference type="PANTHER" id="PTHR45646:SF11">
    <property type="entry name" value="SERINE_THREONINE-PROTEIN KINASE DOA"/>
    <property type="match status" value="1"/>
</dbReference>
<dbReference type="EMBL" id="MU838997">
    <property type="protein sequence ID" value="KAK1772517.1"/>
    <property type="molecule type" value="Genomic_DNA"/>
</dbReference>
<dbReference type="GO" id="GO:0043484">
    <property type="term" value="P:regulation of RNA splicing"/>
    <property type="evidence" value="ECO:0007669"/>
    <property type="project" value="TreeGrafter"/>
</dbReference>
<dbReference type="GO" id="GO:0005524">
    <property type="term" value="F:ATP binding"/>
    <property type="evidence" value="ECO:0007669"/>
    <property type="project" value="UniProtKB-UniRule"/>
</dbReference>
<dbReference type="InterPro" id="IPR017441">
    <property type="entry name" value="Protein_kinase_ATP_BS"/>
</dbReference>
<dbReference type="Proteomes" id="UP001244011">
    <property type="component" value="Unassembled WGS sequence"/>
</dbReference>
<dbReference type="GeneID" id="85312646"/>
<protein>
    <submittedName>
        <fullName evidence="8">Kinase-like domain-containing protein</fullName>
    </submittedName>
</protein>
<name>A0AAJ0CAE9_9PEZI</name>
<keyword evidence="3 6" id="KW-0547">Nucleotide-binding</keyword>
<evidence type="ECO:0000313" key="8">
    <source>
        <dbReference type="EMBL" id="KAK1772517.1"/>
    </source>
</evidence>
<keyword evidence="4 8" id="KW-0418">Kinase</keyword>